<proteinExistence type="predicted"/>
<dbReference type="InParanoid" id="A0A1Y2LQA7"/>
<evidence type="ECO:0000256" key="1">
    <source>
        <dbReference type="SAM" id="Phobius"/>
    </source>
</evidence>
<gene>
    <name evidence="2" type="ORF">B5807_10433</name>
</gene>
<protein>
    <submittedName>
        <fullName evidence="2">Uncharacterized protein</fullName>
    </submittedName>
</protein>
<keyword evidence="3" id="KW-1185">Reference proteome</keyword>
<feature type="transmembrane region" description="Helical" evidence="1">
    <location>
        <begin position="38"/>
        <end position="59"/>
    </location>
</feature>
<organism evidence="2 3">
    <name type="scientific">Epicoccum nigrum</name>
    <name type="common">Soil fungus</name>
    <name type="synonym">Epicoccum purpurascens</name>
    <dbReference type="NCBI Taxonomy" id="105696"/>
    <lineage>
        <taxon>Eukaryota</taxon>
        <taxon>Fungi</taxon>
        <taxon>Dikarya</taxon>
        <taxon>Ascomycota</taxon>
        <taxon>Pezizomycotina</taxon>
        <taxon>Dothideomycetes</taxon>
        <taxon>Pleosporomycetidae</taxon>
        <taxon>Pleosporales</taxon>
        <taxon>Pleosporineae</taxon>
        <taxon>Didymellaceae</taxon>
        <taxon>Epicoccum</taxon>
    </lineage>
</organism>
<keyword evidence="1" id="KW-0812">Transmembrane</keyword>
<evidence type="ECO:0000313" key="2">
    <source>
        <dbReference type="EMBL" id="OSS45367.1"/>
    </source>
</evidence>
<name>A0A1Y2LQA7_EPING</name>
<dbReference type="AlphaFoldDB" id="A0A1Y2LQA7"/>
<sequence>MYTYIDEQKTLLPVAAPSDTPIRRDEPFVVRNRNTVEYCTLALILGLAASQCLVLYGVHKVPFVQPSLALCTFLANLAAGLRLSIPASLPTATLLFIASPYVARPERLVVTWYLILLCYLVGSTSGALLLLWS</sequence>
<accession>A0A1Y2LQA7</accession>
<feature type="transmembrane region" description="Helical" evidence="1">
    <location>
        <begin position="110"/>
        <end position="132"/>
    </location>
</feature>
<evidence type="ECO:0000313" key="3">
    <source>
        <dbReference type="Proteomes" id="UP000193240"/>
    </source>
</evidence>
<dbReference type="EMBL" id="KZ107854">
    <property type="protein sequence ID" value="OSS45367.1"/>
    <property type="molecule type" value="Genomic_DNA"/>
</dbReference>
<keyword evidence="1" id="KW-0472">Membrane</keyword>
<feature type="transmembrane region" description="Helical" evidence="1">
    <location>
        <begin position="79"/>
        <end position="98"/>
    </location>
</feature>
<keyword evidence="1" id="KW-1133">Transmembrane helix</keyword>
<reference evidence="2 3" key="1">
    <citation type="journal article" date="2017" name="Genome Announc.">
        <title>Genome sequence of the saprophytic ascomycete Epicoccum nigrum ICMP 19927 strain isolated from New Zealand.</title>
        <authorList>
            <person name="Fokin M."/>
            <person name="Fleetwood D."/>
            <person name="Weir B.S."/>
            <person name="Villas-Boas S.G."/>
        </authorList>
    </citation>
    <scope>NUCLEOTIDE SEQUENCE [LARGE SCALE GENOMIC DNA]</scope>
    <source>
        <strain evidence="2 3">ICMP 19927</strain>
    </source>
</reference>
<dbReference type="Proteomes" id="UP000193240">
    <property type="component" value="Unassembled WGS sequence"/>
</dbReference>